<name>A0AAE3SW44_9HYPH</name>
<dbReference type="AlphaFoldDB" id="A0AAE3SW44"/>
<dbReference type="Pfam" id="PF13811">
    <property type="entry name" value="DUF4186"/>
    <property type="match status" value="1"/>
</dbReference>
<organism evidence="1 2">
    <name type="scientific">Ectorhizobium quercum</name>
    <dbReference type="NCBI Taxonomy" id="2965071"/>
    <lineage>
        <taxon>Bacteria</taxon>
        <taxon>Pseudomonadati</taxon>
        <taxon>Pseudomonadota</taxon>
        <taxon>Alphaproteobacteria</taxon>
        <taxon>Hyphomicrobiales</taxon>
        <taxon>Rhizobiaceae</taxon>
        <taxon>Ectorhizobium</taxon>
    </lineage>
</organism>
<comment type="caution">
    <text evidence="1">The sequence shown here is derived from an EMBL/GenBank/DDBJ whole genome shotgun (WGS) entry which is preliminary data.</text>
</comment>
<proteinExistence type="predicted"/>
<dbReference type="InterPro" id="IPR020378">
    <property type="entry name" value="DUF4186"/>
</dbReference>
<dbReference type="RefSeq" id="WP_306410844.1">
    <property type="nucleotide sequence ID" value="NZ_JANFPI010000002.1"/>
</dbReference>
<sequence length="119" mass="13639">MSSMFDDLFGRLSKSTFRSRFRLGPRERAYLEEKGVPLIKSHADDFIVQRLAPANPANDGKQTPMRGHPVFIAQHATATCCRGCLWKWHRIPQDRALDPAQRDYVVAVIMEWIARQTGK</sequence>
<gene>
    <name evidence="1" type="ORF">NOF55_08135</name>
</gene>
<reference evidence="1" key="1">
    <citation type="submission" date="2022-07" db="EMBL/GenBank/DDBJ databases">
        <title>Ectorhizobium quercum gen.nov., sp. nov.</title>
        <authorList>
            <person name="Ma T."/>
            <person name="Li Y."/>
        </authorList>
    </citation>
    <scope>NUCLEOTIDE SEQUENCE</scope>
    <source>
        <strain evidence="1">BDR2-2</strain>
    </source>
</reference>
<accession>A0AAE3SW44</accession>
<evidence type="ECO:0000313" key="1">
    <source>
        <dbReference type="EMBL" id="MCX8997075.1"/>
    </source>
</evidence>
<dbReference type="Proteomes" id="UP001208771">
    <property type="component" value="Unassembled WGS sequence"/>
</dbReference>
<keyword evidence="2" id="KW-1185">Reference proteome</keyword>
<protein>
    <submittedName>
        <fullName evidence="1">DUF4186 domain-containing protein</fullName>
    </submittedName>
</protein>
<dbReference type="EMBL" id="JANFPI010000002">
    <property type="protein sequence ID" value="MCX8997075.1"/>
    <property type="molecule type" value="Genomic_DNA"/>
</dbReference>
<evidence type="ECO:0000313" key="2">
    <source>
        <dbReference type="Proteomes" id="UP001208771"/>
    </source>
</evidence>